<dbReference type="InterPro" id="IPR052554">
    <property type="entry name" value="2-oxoglutarate_synth_KorC"/>
</dbReference>
<keyword evidence="1" id="KW-0560">Oxidoreductase</keyword>
<gene>
    <name evidence="3" type="ORF">SAMN02746019_00011010</name>
</gene>
<evidence type="ECO:0000259" key="2">
    <source>
        <dbReference type="Pfam" id="PF01558"/>
    </source>
</evidence>
<reference evidence="4" key="1">
    <citation type="submission" date="2017-06" db="EMBL/GenBank/DDBJ databases">
        <authorList>
            <person name="Varghese N."/>
            <person name="Submissions S."/>
        </authorList>
    </citation>
    <scope>NUCLEOTIDE SEQUENCE [LARGE SCALE GENOMIC DNA]</scope>
    <source>
        <strain evidence="4">JAD2</strain>
    </source>
</reference>
<dbReference type="Proteomes" id="UP000197025">
    <property type="component" value="Unassembled WGS sequence"/>
</dbReference>
<protein>
    <submittedName>
        <fullName evidence="3">2-oxoglutarate ferredoxin oxidoreductase, gamma subunit</fullName>
    </submittedName>
</protein>
<dbReference type="RefSeq" id="WP_088571773.1">
    <property type="nucleotide sequence ID" value="NZ_FYEK01000044.1"/>
</dbReference>
<dbReference type="Gene3D" id="3.40.920.10">
    <property type="entry name" value="Pyruvate-ferredoxin oxidoreductase, PFOR, domain III"/>
    <property type="match status" value="1"/>
</dbReference>
<evidence type="ECO:0000313" key="4">
    <source>
        <dbReference type="Proteomes" id="UP000197025"/>
    </source>
</evidence>
<sequence>MRVEIRIAGFGGQGVVLAGYILGKAFAVYEGLEAVMTQSYGPEARGGSSSSNVVVSDEPIDYPFVLEPDVLILLSQEAYTRFRPTAKPDALVIIEEDLVQPWPEDRPLGIPATRLAEELGRRIVANMVVLGFLAGVWGQVRPESVEKAIETTLAPRLVPLNRKAFAAGYEYARTRFPSFRGAVPLESPEERPR</sequence>
<evidence type="ECO:0000256" key="1">
    <source>
        <dbReference type="ARBA" id="ARBA00023002"/>
    </source>
</evidence>
<dbReference type="AlphaFoldDB" id="A0A212RCN1"/>
<dbReference type="Pfam" id="PF01558">
    <property type="entry name" value="POR"/>
    <property type="match status" value="1"/>
</dbReference>
<dbReference type="InterPro" id="IPR019752">
    <property type="entry name" value="Pyrv/ketoisovalerate_OxRed_cat"/>
</dbReference>
<dbReference type="OrthoDB" id="9794954at2"/>
<name>A0A212RCN1_9CHLR</name>
<dbReference type="InParanoid" id="A0A212RCN1"/>
<dbReference type="PANTHER" id="PTHR42730:SF1">
    <property type="entry name" value="2-OXOGLUTARATE SYNTHASE SUBUNIT KORC"/>
    <property type="match status" value="1"/>
</dbReference>
<feature type="domain" description="Pyruvate/ketoisovalerate oxidoreductase catalytic" evidence="2">
    <location>
        <begin position="11"/>
        <end position="170"/>
    </location>
</feature>
<evidence type="ECO:0000313" key="3">
    <source>
        <dbReference type="EMBL" id="SNB69841.1"/>
    </source>
</evidence>
<dbReference type="SUPFAM" id="SSF53323">
    <property type="entry name" value="Pyruvate-ferredoxin oxidoreductase, PFOR, domain III"/>
    <property type="match status" value="1"/>
</dbReference>
<dbReference type="GO" id="GO:0016903">
    <property type="term" value="F:oxidoreductase activity, acting on the aldehyde or oxo group of donors"/>
    <property type="evidence" value="ECO:0007669"/>
    <property type="project" value="InterPro"/>
</dbReference>
<dbReference type="InterPro" id="IPR002869">
    <property type="entry name" value="Pyrv_flavodox_OxRed_cen"/>
</dbReference>
<organism evidence="3 4">
    <name type="scientific">Thermoflexus hugenholtzii JAD2</name>
    <dbReference type="NCBI Taxonomy" id="877466"/>
    <lineage>
        <taxon>Bacteria</taxon>
        <taxon>Bacillati</taxon>
        <taxon>Chloroflexota</taxon>
        <taxon>Thermoflexia</taxon>
        <taxon>Thermoflexales</taxon>
        <taxon>Thermoflexaceae</taxon>
        <taxon>Thermoflexus</taxon>
    </lineage>
</organism>
<keyword evidence="4" id="KW-1185">Reference proteome</keyword>
<proteinExistence type="predicted"/>
<dbReference type="PANTHER" id="PTHR42730">
    <property type="entry name" value="2-OXOGLUTARATE SYNTHASE SUBUNIT KORC"/>
    <property type="match status" value="1"/>
</dbReference>
<accession>A0A212RCN1</accession>
<dbReference type="EMBL" id="FYEK01000044">
    <property type="protein sequence ID" value="SNB69841.1"/>
    <property type="molecule type" value="Genomic_DNA"/>
</dbReference>